<proteinExistence type="predicted"/>
<dbReference type="PANTHER" id="PTHR21666:SF274">
    <property type="entry name" value="STAGE IV SPORULATION PROTEIN FA"/>
    <property type="match status" value="1"/>
</dbReference>
<keyword evidence="1" id="KW-0472">Membrane</keyword>
<sequence>MGNRADEIRRQMAKRRKTMKQAYNGKETVYASLIKDEGTHVYEPPGKTPHPLFKKETVLFKILASACLVLAVAILFKSERPEFDKPKAAVKQVMASEFQFAKAAAWYEKKFGKPVALFPEKSSKTETAASNEDSQYAMPVSGKVLTSFSADGRGVTIETKPGASVKAMSGGTVIFAGRKPKLGNTVIIQHADSTETWYANLSKIDVGQYDSLKTGEKVGTARSSGEKGEFYFALKKDGGFIDPIQVIKFE</sequence>
<keyword evidence="1" id="KW-1133">Transmembrane helix</keyword>
<feature type="domain" description="M23ase beta-sheet core" evidence="2">
    <location>
        <begin position="153"/>
        <end position="243"/>
    </location>
</feature>
<dbReference type="InterPro" id="IPR016047">
    <property type="entry name" value="M23ase_b-sheet_dom"/>
</dbReference>
<dbReference type="InterPro" id="IPR011055">
    <property type="entry name" value="Dup_hybrid_motif"/>
</dbReference>
<dbReference type="InterPro" id="IPR050570">
    <property type="entry name" value="Cell_wall_metabolism_enzyme"/>
</dbReference>
<feature type="transmembrane region" description="Helical" evidence="1">
    <location>
        <begin position="58"/>
        <end position="76"/>
    </location>
</feature>
<dbReference type="SUPFAM" id="SSF51261">
    <property type="entry name" value="Duplicated hybrid motif"/>
    <property type="match status" value="1"/>
</dbReference>
<evidence type="ECO:0000256" key="1">
    <source>
        <dbReference type="SAM" id="Phobius"/>
    </source>
</evidence>
<dbReference type="Gene3D" id="2.70.70.10">
    <property type="entry name" value="Glucose Permease (Domain IIA)"/>
    <property type="match status" value="1"/>
</dbReference>
<dbReference type="EMBL" id="LQYG01000113">
    <property type="protein sequence ID" value="KYC59357.1"/>
    <property type="molecule type" value="Genomic_DNA"/>
</dbReference>
<dbReference type="AlphaFoldDB" id="A0A150JQ73"/>
<dbReference type="PATRIC" id="fig|1398.26.peg.1893"/>
<dbReference type="Proteomes" id="UP000075288">
    <property type="component" value="Unassembled WGS sequence"/>
</dbReference>
<evidence type="ECO:0000259" key="2">
    <source>
        <dbReference type="Pfam" id="PF01551"/>
    </source>
</evidence>
<reference evidence="3 4" key="1">
    <citation type="submission" date="2016-01" db="EMBL/GenBank/DDBJ databases">
        <title>Genome Sequences of Twelve Sporeforming Bacillus Species Isolated from Foods.</title>
        <authorList>
            <person name="Berendsen E.M."/>
            <person name="Wells-Bennik M.H."/>
            <person name="Krawcyk A.O."/>
            <person name="De Jong A."/>
            <person name="Holsappel S."/>
            <person name="Eijlander R.T."/>
            <person name="Kuipers O.P."/>
        </authorList>
    </citation>
    <scope>NUCLEOTIDE SEQUENCE [LARGE SCALE GENOMIC DNA]</scope>
    <source>
        <strain evidence="3 4">B4098</strain>
    </source>
</reference>
<dbReference type="RefSeq" id="WP_061567017.1">
    <property type="nucleotide sequence ID" value="NZ_LQYG01000113.1"/>
</dbReference>
<protein>
    <recommendedName>
        <fullName evidence="2">M23ase beta-sheet core domain-containing protein</fullName>
    </recommendedName>
</protein>
<accession>A0A150JQ73</accession>
<gene>
    <name evidence="3" type="ORF">B4098_2598</name>
</gene>
<dbReference type="Pfam" id="PF01551">
    <property type="entry name" value="Peptidase_M23"/>
    <property type="match status" value="1"/>
</dbReference>
<name>A0A150JQ73_HEYCO</name>
<comment type="caution">
    <text evidence="3">The sequence shown here is derived from an EMBL/GenBank/DDBJ whole genome shotgun (WGS) entry which is preliminary data.</text>
</comment>
<keyword evidence="1" id="KW-0812">Transmembrane</keyword>
<evidence type="ECO:0000313" key="3">
    <source>
        <dbReference type="EMBL" id="KYC59357.1"/>
    </source>
</evidence>
<dbReference type="PANTHER" id="PTHR21666">
    <property type="entry name" value="PEPTIDASE-RELATED"/>
    <property type="match status" value="1"/>
</dbReference>
<evidence type="ECO:0000313" key="4">
    <source>
        <dbReference type="Proteomes" id="UP000075288"/>
    </source>
</evidence>
<organism evidence="3 4">
    <name type="scientific">Heyndrickxia coagulans</name>
    <name type="common">Weizmannia coagulans</name>
    <dbReference type="NCBI Taxonomy" id="1398"/>
    <lineage>
        <taxon>Bacteria</taxon>
        <taxon>Bacillati</taxon>
        <taxon>Bacillota</taxon>
        <taxon>Bacilli</taxon>
        <taxon>Bacillales</taxon>
        <taxon>Bacillaceae</taxon>
        <taxon>Heyndrickxia</taxon>
    </lineage>
</organism>
<dbReference type="GO" id="GO:0004222">
    <property type="term" value="F:metalloendopeptidase activity"/>
    <property type="evidence" value="ECO:0007669"/>
    <property type="project" value="TreeGrafter"/>
</dbReference>
<dbReference type="CDD" id="cd12797">
    <property type="entry name" value="M23_peptidase"/>
    <property type="match status" value="1"/>
</dbReference>